<dbReference type="GO" id="GO:0006412">
    <property type="term" value="P:translation"/>
    <property type="evidence" value="ECO:0007669"/>
    <property type="project" value="InterPro"/>
</dbReference>
<name>A0A7E4VQL1_PANRE</name>
<organism evidence="7 8">
    <name type="scientific">Panagrellus redivivus</name>
    <name type="common">Microworm</name>
    <dbReference type="NCBI Taxonomy" id="6233"/>
    <lineage>
        <taxon>Eukaryota</taxon>
        <taxon>Metazoa</taxon>
        <taxon>Ecdysozoa</taxon>
        <taxon>Nematoda</taxon>
        <taxon>Chromadorea</taxon>
        <taxon>Rhabditida</taxon>
        <taxon>Tylenchina</taxon>
        <taxon>Panagrolaimomorpha</taxon>
        <taxon>Panagrolaimoidea</taxon>
        <taxon>Panagrolaimidae</taxon>
        <taxon>Panagrellus</taxon>
    </lineage>
</organism>
<feature type="domain" description="Ribosomal eL28/Mak16" evidence="6">
    <location>
        <begin position="10"/>
        <end position="121"/>
    </location>
</feature>
<evidence type="ECO:0000256" key="2">
    <source>
        <dbReference type="ARBA" id="ARBA00022980"/>
    </source>
</evidence>
<evidence type="ECO:0000256" key="3">
    <source>
        <dbReference type="ARBA" id="ARBA00023274"/>
    </source>
</evidence>
<dbReference type="WBParaSite" id="Pan_g22961.t1">
    <property type="protein sequence ID" value="Pan_g22961.t1"/>
    <property type="gene ID" value="Pan_g22961"/>
</dbReference>
<comment type="similarity">
    <text evidence="1">Belongs to the eukaryotic ribosomal protein eL28 family.</text>
</comment>
<dbReference type="AlphaFoldDB" id="A0A7E4VQL1"/>
<dbReference type="GO" id="GO:0003735">
    <property type="term" value="F:structural constituent of ribosome"/>
    <property type="evidence" value="ECO:0007669"/>
    <property type="project" value="InterPro"/>
</dbReference>
<dbReference type="Gene3D" id="3.30.390.110">
    <property type="match status" value="1"/>
</dbReference>
<accession>A0A7E4VQL1</accession>
<keyword evidence="7" id="KW-1185">Reference proteome</keyword>
<reference evidence="8" key="2">
    <citation type="submission" date="2020-10" db="UniProtKB">
        <authorList>
            <consortium name="WormBaseParasite"/>
        </authorList>
    </citation>
    <scope>IDENTIFICATION</scope>
</reference>
<keyword evidence="2" id="KW-0689">Ribosomal protein</keyword>
<evidence type="ECO:0000256" key="5">
    <source>
        <dbReference type="ARBA" id="ARBA00035330"/>
    </source>
</evidence>
<protein>
    <recommendedName>
        <fullName evidence="4">Large ribosomal subunit protein eL28</fullName>
    </recommendedName>
    <alternativeName>
        <fullName evidence="5">60S ribosomal protein L28</fullName>
    </alternativeName>
</protein>
<dbReference type="Proteomes" id="UP000492821">
    <property type="component" value="Unassembled WGS sequence"/>
</dbReference>
<dbReference type="InterPro" id="IPR029004">
    <property type="entry name" value="Ribosomal_eL28/Mak16"/>
</dbReference>
<evidence type="ECO:0000313" key="7">
    <source>
        <dbReference type="Proteomes" id="UP000492821"/>
    </source>
</evidence>
<dbReference type="GO" id="GO:0005840">
    <property type="term" value="C:ribosome"/>
    <property type="evidence" value="ECO:0007669"/>
    <property type="project" value="UniProtKB-KW"/>
</dbReference>
<reference evidence="7" key="1">
    <citation type="journal article" date="2013" name="Genetics">
        <title>The draft genome and transcriptome of Panagrellus redivivus are shaped by the harsh demands of a free-living lifestyle.</title>
        <authorList>
            <person name="Srinivasan J."/>
            <person name="Dillman A.R."/>
            <person name="Macchietto M.G."/>
            <person name="Heikkinen L."/>
            <person name="Lakso M."/>
            <person name="Fracchia K.M."/>
            <person name="Antoshechkin I."/>
            <person name="Mortazavi A."/>
            <person name="Wong G."/>
            <person name="Sternberg P.W."/>
        </authorList>
    </citation>
    <scope>NUCLEOTIDE SEQUENCE [LARGE SCALE GENOMIC DNA]</scope>
    <source>
        <strain evidence="7">MT8872</strain>
    </source>
</reference>
<proteinExistence type="inferred from homology"/>
<dbReference type="Pfam" id="PF01778">
    <property type="entry name" value="Ribosomal_L28e"/>
    <property type="match status" value="1"/>
</dbReference>
<dbReference type="InterPro" id="IPR002672">
    <property type="entry name" value="Ribosomal_eL28"/>
</dbReference>
<evidence type="ECO:0000313" key="8">
    <source>
        <dbReference type="WBParaSite" id="Pan_g22961.t1"/>
    </source>
</evidence>
<evidence type="ECO:0000256" key="1">
    <source>
        <dbReference type="ARBA" id="ARBA00007926"/>
    </source>
</evidence>
<evidence type="ECO:0000256" key="4">
    <source>
        <dbReference type="ARBA" id="ARBA00035223"/>
    </source>
</evidence>
<keyword evidence="3" id="KW-0687">Ribonucleoprotein</keyword>
<sequence>MGFKNTSKDLVWQVIRNNSSFLRTQRGINKKFSTERFNPAGINSARYNGLINTAGVHVSVDADKKIVVVTKNKNKASYPAKSTSTVTVRATRNAVRTAGNNAKAANPELKKATQLRTSQLVYSLKTRKPKTAAAAAVKTEA</sequence>
<dbReference type="PANTHER" id="PTHR10544">
    <property type="entry name" value="60S RIBOSOMAL PROTEIN L28"/>
    <property type="match status" value="1"/>
</dbReference>
<dbReference type="GO" id="GO:1990904">
    <property type="term" value="C:ribonucleoprotein complex"/>
    <property type="evidence" value="ECO:0007669"/>
    <property type="project" value="UniProtKB-KW"/>
</dbReference>
<evidence type="ECO:0000259" key="6">
    <source>
        <dbReference type="Pfam" id="PF01778"/>
    </source>
</evidence>